<dbReference type="NCBIfam" id="NF045981">
    <property type="entry name" value="MSC0775_fam_LP"/>
    <property type="match status" value="1"/>
</dbReference>
<accession>A0A7U4E9I5</accession>
<dbReference type="RefSeq" id="WP_014035247.1">
    <property type="nucleotide sequence ID" value="NC_015946.1"/>
</dbReference>
<dbReference type="AlphaFoldDB" id="A0A7U4E9I5"/>
<evidence type="ECO:0000313" key="2">
    <source>
        <dbReference type="Proteomes" id="UP000008907"/>
    </source>
</evidence>
<organism evidence="1 2">
    <name type="scientific">Mycoplasma putrefaciens (strain ATCC 15718 / NCTC 10155 / C30 KS-1 / KS-1)</name>
    <dbReference type="NCBI Taxonomy" id="743965"/>
    <lineage>
        <taxon>Bacteria</taxon>
        <taxon>Bacillati</taxon>
        <taxon>Mycoplasmatota</taxon>
        <taxon>Mollicutes</taxon>
        <taxon>Mycoplasmataceae</taxon>
        <taxon>Mycoplasma</taxon>
    </lineage>
</organism>
<protein>
    <submittedName>
        <fullName evidence="1">Lipoprotein</fullName>
    </submittedName>
</protein>
<dbReference type="InterPro" id="IPR011055">
    <property type="entry name" value="Dup_hybrid_motif"/>
</dbReference>
<proteinExistence type="predicted"/>
<name>A0A7U4E9I5_MYCPK</name>
<keyword evidence="1" id="KW-0449">Lipoprotein</keyword>
<dbReference type="Proteomes" id="UP000008907">
    <property type="component" value="Chromosome"/>
</dbReference>
<dbReference type="EMBL" id="CP003021">
    <property type="protein sequence ID" value="AEM68892.1"/>
    <property type="molecule type" value="Genomic_DNA"/>
</dbReference>
<dbReference type="KEGG" id="mpf:MPUT_0537"/>
<dbReference type="PROSITE" id="PS51257">
    <property type="entry name" value="PROKAR_LIPOPROTEIN"/>
    <property type="match status" value="1"/>
</dbReference>
<dbReference type="Gene3D" id="2.70.70.10">
    <property type="entry name" value="Glucose Permease (Domain IIA)"/>
    <property type="match status" value="1"/>
</dbReference>
<evidence type="ECO:0000313" key="1">
    <source>
        <dbReference type="EMBL" id="AEM68892.1"/>
    </source>
</evidence>
<gene>
    <name evidence="1" type="ordered locus">MPUT_0537</name>
</gene>
<sequence length="734" mass="84643">MSNKFKKLFIPILSTTIISFPIIVTSCATFQQGSEKLYLQYHSLQTEQAKQEFENYNQINLLSEINKYFLKHDHSQQLVKFKIAGASGATVEFNNLMKNNYAYKYIKFDENEFKRIIKEKFNLSTKFINRLKFLIDYTNINRDYANNFDVIFPVKVQLPLLSHNNFSYAKGLFIEQIINFKIKDVKRSRLEQIDTKNIEEIFKKIKSFENKNQFTATIKSDIKNQKESIEKWGLNELDSKQLETIFDLKVKEFDDIQKDNTSNTNIKFKKTITGVDLSNEKLAFNEGYLKVRLAIGEKNKDIVKAESGITTFVKFNFNEDDQFWRDIKLNEILKVNTIKNPETNTDFSNLTKNNLLIKSNSKNISDVKIRQIKNANDYRNAELELDLTLKDNKKVKLHKKIGIGQYTNLFESDFVKQNIQAPVFATERLTQEDLKSINKDSLRFYGSELFSGGYGTSRGFYDEKTTTPKFMHIGEDYIANDFQPVVMPYDGEIIAAYELTTDQPFTGVGTVLVAKIPINNLSFTPREKEIYLNDNSDSVYVSFLHLDAQRTLENKTLNWSVQNVNLTTNRIIKAVTSVTPLTPTHVKKGTIIGYLGNNASNGGWMSHAHVNFYTNRPSYLSANYFSTKTTSSPVNKNRVDRYYDKSKNKFSTFGNTGVESNSSSFVVYDVEPITGKEKLNGKDKIKTNETPAYLTNLSMSRFEKTKGYANPNLLYKLRDERTPAYSVKEFNKLN</sequence>
<reference evidence="1 2" key="1">
    <citation type="journal article" date="2011" name="J. Bacteriol.">
        <title>Genome Sequence of Mycoplasma putrefaciens Type Strain KS1.</title>
        <authorList>
            <person name="Calcutt M.J."/>
            <person name="Foecking M.F."/>
        </authorList>
    </citation>
    <scope>NUCLEOTIDE SEQUENCE [LARGE SCALE GENOMIC DNA]</scope>
    <source>
        <strain evidence="2">ATCC 15718 / NCTC 10155 / C30 KS-1 / KS-1</strain>
    </source>
</reference>